<accession>A0A2G8LMI5</accession>
<dbReference type="EMBL" id="MRZV01000031">
    <property type="protein sequence ID" value="PIK61459.1"/>
    <property type="molecule type" value="Genomic_DNA"/>
</dbReference>
<dbReference type="AlphaFoldDB" id="A0A2G8LMI5"/>
<evidence type="ECO:0000256" key="1">
    <source>
        <dbReference type="SAM" id="MobiDB-lite"/>
    </source>
</evidence>
<proteinExistence type="predicted"/>
<reference evidence="2 3" key="1">
    <citation type="journal article" date="2017" name="PLoS Biol.">
        <title>The sea cucumber genome provides insights into morphological evolution and visceral regeneration.</title>
        <authorList>
            <person name="Zhang X."/>
            <person name="Sun L."/>
            <person name="Yuan J."/>
            <person name="Sun Y."/>
            <person name="Gao Y."/>
            <person name="Zhang L."/>
            <person name="Li S."/>
            <person name="Dai H."/>
            <person name="Hamel J.F."/>
            <person name="Liu C."/>
            <person name="Yu Y."/>
            <person name="Liu S."/>
            <person name="Lin W."/>
            <person name="Guo K."/>
            <person name="Jin S."/>
            <person name="Xu P."/>
            <person name="Storey K.B."/>
            <person name="Huan P."/>
            <person name="Zhang T."/>
            <person name="Zhou Y."/>
            <person name="Zhang J."/>
            <person name="Lin C."/>
            <person name="Li X."/>
            <person name="Xing L."/>
            <person name="Huo D."/>
            <person name="Sun M."/>
            <person name="Wang L."/>
            <person name="Mercier A."/>
            <person name="Li F."/>
            <person name="Yang H."/>
            <person name="Xiang J."/>
        </authorList>
    </citation>
    <scope>NUCLEOTIDE SEQUENCE [LARGE SCALE GENOMIC DNA]</scope>
    <source>
        <strain evidence="2">Shaxun</strain>
        <tissue evidence="2">Muscle</tissue>
    </source>
</reference>
<comment type="caution">
    <text evidence="2">The sequence shown here is derived from an EMBL/GenBank/DDBJ whole genome shotgun (WGS) entry which is preliminary data.</text>
</comment>
<dbReference type="Proteomes" id="UP000230750">
    <property type="component" value="Unassembled WGS sequence"/>
</dbReference>
<evidence type="ECO:0000313" key="2">
    <source>
        <dbReference type="EMBL" id="PIK61459.1"/>
    </source>
</evidence>
<protein>
    <submittedName>
        <fullName evidence="2">Uncharacterized protein</fullName>
    </submittedName>
</protein>
<evidence type="ECO:0000313" key="3">
    <source>
        <dbReference type="Proteomes" id="UP000230750"/>
    </source>
</evidence>
<keyword evidence="3" id="KW-1185">Reference proteome</keyword>
<sequence>MDKDHARQMRLLEADFQEVKHDLRNMELEKKSLGVSSGKTAKQADQIAKLKSNSHEEAQDELTSPTPAPSDVSGKLSITETIYYLSFQARQRYMNNLSVGNRNQDEQPVLPDKVKQQPGQALPTMEQLSNKPFPDHKKALWGALRQSVIDGSSKTTKNNTPSWERKDSKLTKTFTPCGECKKCVETMRTRRKNVMQQLYGQGRHSAERMEKRRLVSGSTAGWTAIRSVVIINNALKKSREKERESAIPVS</sequence>
<feature type="region of interest" description="Disordered" evidence="1">
    <location>
        <begin position="30"/>
        <end position="73"/>
    </location>
</feature>
<gene>
    <name evidence="2" type="ORF">BSL78_01584</name>
</gene>
<dbReference type="OrthoDB" id="10468622at2759"/>
<organism evidence="2 3">
    <name type="scientific">Stichopus japonicus</name>
    <name type="common">Sea cucumber</name>
    <dbReference type="NCBI Taxonomy" id="307972"/>
    <lineage>
        <taxon>Eukaryota</taxon>
        <taxon>Metazoa</taxon>
        <taxon>Echinodermata</taxon>
        <taxon>Eleutherozoa</taxon>
        <taxon>Echinozoa</taxon>
        <taxon>Holothuroidea</taxon>
        <taxon>Aspidochirotacea</taxon>
        <taxon>Aspidochirotida</taxon>
        <taxon>Stichopodidae</taxon>
        <taxon>Apostichopus</taxon>
    </lineage>
</organism>
<name>A0A2G8LMI5_STIJA</name>